<feature type="compositionally biased region" description="Basic and acidic residues" evidence="4">
    <location>
        <begin position="286"/>
        <end position="295"/>
    </location>
</feature>
<accession>A0A1R2BDI7</accession>
<feature type="region of interest" description="Disordered" evidence="4">
    <location>
        <begin position="265"/>
        <end position="317"/>
    </location>
</feature>
<dbReference type="Gene3D" id="3.30.70.330">
    <property type="match status" value="2"/>
</dbReference>
<keyword evidence="1" id="KW-0677">Repeat</keyword>
<evidence type="ECO:0000256" key="3">
    <source>
        <dbReference type="PROSITE-ProRule" id="PRU00176"/>
    </source>
</evidence>
<dbReference type="CDD" id="cd12394">
    <property type="entry name" value="RRM1_RBM34"/>
    <property type="match status" value="1"/>
</dbReference>
<dbReference type="Pfam" id="PF00076">
    <property type="entry name" value="RRM_1"/>
    <property type="match status" value="2"/>
</dbReference>
<reference evidence="6 7" key="1">
    <citation type="submission" date="2016-11" db="EMBL/GenBank/DDBJ databases">
        <title>The macronuclear genome of Stentor coeruleus: a giant cell with tiny introns.</title>
        <authorList>
            <person name="Slabodnick M."/>
            <person name="Ruby J.G."/>
            <person name="Reiff S.B."/>
            <person name="Swart E.C."/>
            <person name="Gosai S."/>
            <person name="Prabakaran S."/>
            <person name="Witkowska E."/>
            <person name="Larue G.E."/>
            <person name="Fisher S."/>
            <person name="Freeman R.M."/>
            <person name="Gunawardena J."/>
            <person name="Chu W."/>
            <person name="Stover N.A."/>
            <person name="Gregory B.D."/>
            <person name="Nowacki M."/>
            <person name="Derisi J."/>
            <person name="Roy S.W."/>
            <person name="Marshall W.F."/>
            <person name="Sood P."/>
        </authorList>
    </citation>
    <scope>NUCLEOTIDE SEQUENCE [LARGE SCALE GENOMIC DNA]</scope>
    <source>
        <strain evidence="6">WM001</strain>
    </source>
</reference>
<evidence type="ECO:0000256" key="4">
    <source>
        <dbReference type="SAM" id="MobiDB-lite"/>
    </source>
</evidence>
<dbReference type="CDD" id="cd12395">
    <property type="entry name" value="RRM2_RBM34"/>
    <property type="match status" value="1"/>
</dbReference>
<feature type="compositionally biased region" description="Basic residues" evidence="4">
    <location>
        <begin position="296"/>
        <end position="317"/>
    </location>
</feature>
<dbReference type="SUPFAM" id="SSF54928">
    <property type="entry name" value="RNA-binding domain, RBD"/>
    <property type="match status" value="2"/>
</dbReference>
<evidence type="ECO:0000313" key="6">
    <source>
        <dbReference type="EMBL" id="OMJ74807.1"/>
    </source>
</evidence>
<proteinExistence type="predicted"/>
<dbReference type="Proteomes" id="UP000187209">
    <property type="component" value="Unassembled WGS sequence"/>
</dbReference>
<evidence type="ECO:0000256" key="2">
    <source>
        <dbReference type="ARBA" id="ARBA00022884"/>
    </source>
</evidence>
<organism evidence="6 7">
    <name type="scientific">Stentor coeruleus</name>
    <dbReference type="NCBI Taxonomy" id="5963"/>
    <lineage>
        <taxon>Eukaryota</taxon>
        <taxon>Sar</taxon>
        <taxon>Alveolata</taxon>
        <taxon>Ciliophora</taxon>
        <taxon>Postciliodesmatophora</taxon>
        <taxon>Heterotrichea</taxon>
        <taxon>Heterotrichida</taxon>
        <taxon>Stentoridae</taxon>
        <taxon>Stentor</taxon>
    </lineage>
</organism>
<dbReference type="PANTHER" id="PTHR23236">
    <property type="entry name" value="EUKARYOTIC TRANSLATION INITIATION FACTOR 4B/4H"/>
    <property type="match status" value="1"/>
</dbReference>
<feature type="compositionally biased region" description="Basic residues" evidence="4">
    <location>
        <begin position="271"/>
        <end position="285"/>
    </location>
</feature>
<comment type="caution">
    <text evidence="6">The sequence shown here is derived from an EMBL/GenBank/DDBJ whole genome shotgun (WGS) entry which is preliminary data.</text>
</comment>
<evidence type="ECO:0000313" key="7">
    <source>
        <dbReference type="Proteomes" id="UP000187209"/>
    </source>
</evidence>
<evidence type="ECO:0000259" key="5">
    <source>
        <dbReference type="PROSITE" id="PS50102"/>
    </source>
</evidence>
<dbReference type="AlphaFoldDB" id="A0A1R2BDI7"/>
<protein>
    <recommendedName>
        <fullName evidence="5">RRM domain-containing protein</fullName>
    </recommendedName>
</protein>
<dbReference type="InterPro" id="IPR035979">
    <property type="entry name" value="RBD_domain_sf"/>
</dbReference>
<gene>
    <name evidence="6" type="ORF">SteCoe_26182</name>
</gene>
<dbReference type="GO" id="GO:0003723">
    <property type="term" value="F:RNA binding"/>
    <property type="evidence" value="ECO:0007669"/>
    <property type="project" value="UniProtKB-UniRule"/>
</dbReference>
<dbReference type="EMBL" id="MPUH01000727">
    <property type="protein sequence ID" value="OMJ74807.1"/>
    <property type="molecule type" value="Genomic_DNA"/>
</dbReference>
<sequence length="317" mass="36548">MESKSLTELLASNTTSELFSGTPFQAQKPVVVEPPKIEDEKKEVKSGENERIVFVGNVPLECKKKNIKRLFAQYGEVEKVWRRSIPVERGKLPVIAAVALKKYKEGNDSCNFYVLFQNKADAQQSLELNGNEFKGKHLRVDLASKPQQNTERTVFVGNLPFVVTDEEVWEEFKEFGEIDYVRIIRDQHSHQGKGIGYVCFKDKKASKHAIAKNNSMFQGRRLRVSKARDSSEQQQEKMAPAPQKHYLNSKFFDPSKYKKQADIVEDAQLPKTRHPSSLKGTKKLVRKEQIKLQEKRKQRQISNTKKLKVKKQKRDKS</sequence>
<dbReference type="InterPro" id="IPR000504">
    <property type="entry name" value="RRM_dom"/>
</dbReference>
<feature type="region of interest" description="Disordered" evidence="4">
    <location>
        <begin position="226"/>
        <end position="248"/>
    </location>
</feature>
<dbReference type="PROSITE" id="PS50102">
    <property type="entry name" value="RRM"/>
    <property type="match status" value="2"/>
</dbReference>
<feature type="domain" description="RRM" evidence="5">
    <location>
        <begin position="51"/>
        <end position="145"/>
    </location>
</feature>
<dbReference type="SMART" id="SM00360">
    <property type="entry name" value="RRM"/>
    <property type="match status" value="2"/>
</dbReference>
<name>A0A1R2BDI7_9CILI</name>
<evidence type="ECO:0000256" key="1">
    <source>
        <dbReference type="ARBA" id="ARBA00022737"/>
    </source>
</evidence>
<dbReference type="InterPro" id="IPR012677">
    <property type="entry name" value="Nucleotide-bd_a/b_plait_sf"/>
</dbReference>
<dbReference type="InterPro" id="IPR034221">
    <property type="entry name" value="RBM34_RRM2"/>
</dbReference>
<feature type="domain" description="RRM" evidence="5">
    <location>
        <begin position="152"/>
        <end position="229"/>
    </location>
</feature>
<dbReference type="PANTHER" id="PTHR23236:SF119">
    <property type="entry name" value="NUCLEAR RNA-BINDING PROTEIN SART-3"/>
    <property type="match status" value="1"/>
</dbReference>
<dbReference type="OrthoDB" id="312488at2759"/>
<keyword evidence="7" id="KW-1185">Reference proteome</keyword>
<keyword evidence="2 3" id="KW-0694">RNA-binding</keyword>
<feature type="compositionally biased region" description="Basic and acidic residues" evidence="4">
    <location>
        <begin position="226"/>
        <end position="235"/>
    </location>
</feature>